<keyword evidence="3" id="KW-0812">Transmembrane</keyword>
<comment type="caution">
    <text evidence="8">Lacks conserved residue(s) required for the propagation of feature annotation.</text>
</comment>
<dbReference type="GO" id="GO:0016192">
    <property type="term" value="P:vesicle-mediated transport"/>
    <property type="evidence" value="ECO:0007669"/>
    <property type="project" value="UniProtKB-ARBA"/>
</dbReference>
<evidence type="ECO:0000313" key="10">
    <source>
        <dbReference type="Proteomes" id="UP000270296"/>
    </source>
</evidence>
<dbReference type="AlphaFoldDB" id="A0A183IL80"/>
<dbReference type="WBParaSite" id="SBAD_0000456601-mRNA-1">
    <property type="protein sequence ID" value="SBAD_0000456601-mRNA-1"/>
    <property type="gene ID" value="SBAD_0000456601"/>
</dbReference>
<keyword evidence="7 8" id="KW-1015">Disulfide bond</keyword>
<dbReference type="OrthoDB" id="10062665at2759"/>
<name>A0A183IL80_9BILA</name>
<dbReference type="CDD" id="cd00112">
    <property type="entry name" value="LDLa"/>
    <property type="match status" value="2"/>
</dbReference>
<evidence type="ECO:0000256" key="7">
    <source>
        <dbReference type="ARBA" id="ARBA00023157"/>
    </source>
</evidence>
<feature type="disulfide bond" evidence="8">
    <location>
        <begin position="209"/>
        <end position="227"/>
    </location>
</feature>
<evidence type="ECO:0000313" key="9">
    <source>
        <dbReference type="EMBL" id="VDP04174.1"/>
    </source>
</evidence>
<dbReference type="SUPFAM" id="SSF57424">
    <property type="entry name" value="LDL receptor-like module"/>
    <property type="match status" value="3"/>
</dbReference>
<dbReference type="PROSITE" id="PS50068">
    <property type="entry name" value="LDLRA_2"/>
    <property type="match status" value="2"/>
</dbReference>
<evidence type="ECO:0000256" key="8">
    <source>
        <dbReference type="PROSITE-ProRule" id="PRU00124"/>
    </source>
</evidence>
<dbReference type="Proteomes" id="UP000270296">
    <property type="component" value="Unassembled WGS sequence"/>
</dbReference>
<evidence type="ECO:0000256" key="6">
    <source>
        <dbReference type="ARBA" id="ARBA00023136"/>
    </source>
</evidence>
<protein>
    <submittedName>
        <fullName evidence="11">Low-density lipoprotein receptor domain class A</fullName>
    </submittedName>
</protein>
<organism evidence="11">
    <name type="scientific">Soboliphyme baturini</name>
    <dbReference type="NCBI Taxonomy" id="241478"/>
    <lineage>
        <taxon>Eukaryota</taxon>
        <taxon>Metazoa</taxon>
        <taxon>Ecdysozoa</taxon>
        <taxon>Nematoda</taxon>
        <taxon>Enoplea</taxon>
        <taxon>Dorylaimia</taxon>
        <taxon>Dioctophymatida</taxon>
        <taxon>Dioctophymatoidea</taxon>
        <taxon>Soboliphymatidae</taxon>
        <taxon>Soboliphyme</taxon>
    </lineage>
</organism>
<dbReference type="InterPro" id="IPR023415">
    <property type="entry name" value="LDLR_class-A_CS"/>
</dbReference>
<evidence type="ECO:0000256" key="2">
    <source>
        <dbReference type="ARBA" id="ARBA00004308"/>
    </source>
</evidence>
<feature type="disulfide bond" evidence="8">
    <location>
        <begin position="221"/>
        <end position="236"/>
    </location>
</feature>
<keyword evidence="5" id="KW-1133">Transmembrane helix</keyword>
<feature type="disulfide bond" evidence="8">
    <location>
        <begin position="202"/>
        <end position="214"/>
    </location>
</feature>
<evidence type="ECO:0000256" key="5">
    <source>
        <dbReference type="ARBA" id="ARBA00022989"/>
    </source>
</evidence>
<dbReference type="PROSITE" id="PS01209">
    <property type="entry name" value="LDLRA_1"/>
    <property type="match status" value="1"/>
</dbReference>
<dbReference type="EMBL" id="UZAM01008282">
    <property type="protein sequence ID" value="VDP04174.1"/>
    <property type="molecule type" value="Genomic_DNA"/>
</dbReference>
<evidence type="ECO:0000313" key="11">
    <source>
        <dbReference type="WBParaSite" id="SBAD_0000456601-mRNA-1"/>
    </source>
</evidence>
<dbReference type="Pfam" id="PF00057">
    <property type="entry name" value="Ldl_recept_a"/>
    <property type="match status" value="2"/>
</dbReference>
<keyword evidence="4" id="KW-0677">Repeat</keyword>
<dbReference type="InterPro" id="IPR050685">
    <property type="entry name" value="LDLR"/>
</dbReference>
<dbReference type="PANTHER" id="PTHR24270">
    <property type="entry name" value="LOW-DENSITY LIPOPROTEIN RECEPTOR-RELATED"/>
    <property type="match status" value="1"/>
</dbReference>
<evidence type="ECO:0000256" key="3">
    <source>
        <dbReference type="ARBA" id="ARBA00022692"/>
    </source>
</evidence>
<reference evidence="11" key="1">
    <citation type="submission" date="2016-06" db="UniProtKB">
        <authorList>
            <consortium name="WormBaseParasite"/>
        </authorList>
    </citation>
    <scope>IDENTIFICATION</scope>
</reference>
<accession>A0A183IL80</accession>
<sequence length="278" mass="31179">MLVVILIAVLTRSTPPTLYNKQFRCQFVHRMTGSIINPSTLPEPSLLTNLRKDYMTLVKHAFSMDTADPLLKVEILDITPSLGRNDTFTVVFLMKFAENISGEYTVKKVVAGLRAIPNVDENSVRVTDVQKACRSFLENTALALIDHCSDTNADYEPGCIQECLDDYFYCAQTKVCLRPDQRCNGVFECGLNDTSDEKDCKCSPVQFRCNNGLCLSRKVLCDNKNDCGSWEDEKNCTCKPDFLQCTGTGQCYNQSKWCDYHADCGDLSDETNCINATL</sequence>
<keyword evidence="10" id="KW-1185">Reference proteome</keyword>
<evidence type="ECO:0000256" key="4">
    <source>
        <dbReference type="ARBA" id="ARBA00022737"/>
    </source>
</evidence>
<dbReference type="PRINTS" id="PR00261">
    <property type="entry name" value="LDLRECEPTOR"/>
</dbReference>
<evidence type="ECO:0000256" key="1">
    <source>
        <dbReference type="ARBA" id="ARBA00004167"/>
    </source>
</evidence>
<reference evidence="9 10" key="2">
    <citation type="submission" date="2018-11" db="EMBL/GenBank/DDBJ databases">
        <authorList>
            <consortium name="Pathogen Informatics"/>
        </authorList>
    </citation>
    <scope>NUCLEOTIDE SEQUENCE [LARGE SCALE GENOMIC DNA]</scope>
</reference>
<keyword evidence="6" id="KW-0472">Membrane</keyword>
<proteinExistence type="predicted"/>
<dbReference type="InterPro" id="IPR036055">
    <property type="entry name" value="LDL_receptor-like_sf"/>
</dbReference>
<comment type="subcellular location">
    <subcellularLocation>
        <location evidence="2">Endomembrane system</location>
    </subcellularLocation>
    <subcellularLocation>
        <location evidence="1">Membrane</location>
        <topology evidence="1">Single-pass membrane protein</topology>
    </subcellularLocation>
</comment>
<gene>
    <name evidence="9" type="ORF">SBAD_LOCUS4376</name>
</gene>
<dbReference type="GO" id="GO:0012505">
    <property type="term" value="C:endomembrane system"/>
    <property type="evidence" value="ECO:0007669"/>
    <property type="project" value="UniProtKB-SubCell"/>
</dbReference>
<dbReference type="SMART" id="SM00192">
    <property type="entry name" value="LDLa"/>
    <property type="match status" value="3"/>
</dbReference>
<feature type="disulfide bond" evidence="8">
    <location>
        <begin position="258"/>
        <end position="273"/>
    </location>
</feature>
<dbReference type="Gene3D" id="4.10.400.10">
    <property type="entry name" value="Low-density Lipoprotein Receptor"/>
    <property type="match status" value="3"/>
</dbReference>
<dbReference type="InterPro" id="IPR002172">
    <property type="entry name" value="LDrepeatLR_classA_rpt"/>
</dbReference>
<dbReference type="GO" id="GO:0005886">
    <property type="term" value="C:plasma membrane"/>
    <property type="evidence" value="ECO:0007669"/>
    <property type="project" value="TreeGrafter"/>
</dbReference>